<evidence type="ECO:0000313" key="4">
    <source>
        <dbReference type="Proteomes" id="UP000471120"/>
    </source>
</evidence>
<evidence type="ECO:0008006" key="5">
    <source>
        <dbReference type="Google" id="ProtNLM"/>
    </source>
</evidence>
<feature type="transmembrane region" description="Helical" evidence="2">
    <location>
        <begin position="62"/>
        <end position="82"/>
    </location>
</feature>
<evidence type="ECO:0000256" key="1">
    <source>
        <dbReference type="SAM" id="MobiDB-lite"/>
    </source>
</evidence>
<keyword evidence="2" id="KW-0812">Transmembrane</keyword>
<reference evidence="3 4" key="1">
    <citation type="submission" date="2018-07" db="EMBL/GenBank/DDBJ databases">
        <title>Genome sequence of Rhodococcus rhodnii ATCC 35071 from Rhodnius prolixus.</title>
        <authorList>
            <person name="Patel V."/>
            <person name="Vogel K.J."/>
        </authorList>
    </citation>
    <scope>NUCLEOTIDE SEQUENCE [LARGE SCALE GENOMIC DNA]</scope>
    <source>
        <strain evidence="3 4">ATCC 35071</strain>
    </source>
</reference>
<dbReference type="EMBL" id="QRCM01000001">
    <property type="protein sequence ID" value="TXG92163.1"/>
    <property type="molecule type" value="Genomic_DNA"/>
</dbReference>
<evidence type="ECO:0000313" key="3">
    <source>
        <dbReference type="EMBL" id="TXG92163.1"/>
    </source>
</evidence>
<feature type="compositionally biased region" description="Basic and acidic residues" evidence="1">
    <location>
        <begin position="1"/>
        <end position="43"/>
    </location>
</feature>
<proteinExistence type="predicted"/>
<feature type="transmembrane region" description="Helical" evidence="2">
    <location>
        <begin position="173"/>
        <end position="194"/>
    </location>
</feature>
<gene>
    <name evidence="3" type="ORF">DW322_20795</name>
</gene>
<dbReference type="AlphaFoldDB" id="A0A6P2CIL3"/>
<feature type="transmembrane region" description="Helical" evidence="2">
    <location>
        <begin position="126"/>
        <end position="144"/>
    </location>
</feature>
<keyword evidence="2" id="KW-0472">Membrane</keyword>
<protein>
    <recommendedName>
        <fullName evidence="5">Secreted protein</fullName>
    </recommendedName>
</protein>
<dbReference type="RefSeq" id="WP_051111154.1">
    <property type="nucleotide sequence ID" value="NZ_QRCM01000001.1"/>
</dbReference>
<dbReference type="Proteomes" id="UP000471120">
    <property type="component" value="Unassembled WGS sequence"/>
</dbReference>
<evidence type="ECO:0000256" key="2">
    <source>
        <dbReference type="SAM" id="Phobius"/>
    </source>
</evidence>
<keyword evidence="2" id="KW-1133">Transmembrane helix</keyword>
<organism evidence="3 4">
    <name type="scientific">Rhodococcus rhodnii</name>
    <dbReference type="NCBI Taxonomy" id="38312"/>
    <lineage>
        <taxon>Bacteria</taxon>
        <taxon>Bacillati</taxon>
        <taxon>Actinomycetota</taxon>
        <taxon>Actinomycetes</taxon>
        <taxon>Mycobacteriales</taxon>
        <taxon>Nocardiaceae</taxon>
        <taxon>Rhodococcus</taxon>
    </lineage>
</organism>
<feature type="region of interest" description="Disordered" evidence="1">
    <location>
        <begin position="1"/>
        <end position="54"/>
    </location>
</feature>
<accession>A0A6P2CIL3</accession>
<comment type="caution">
    <text evidence="3">The sequence shown here is derived from an EMBL/GenBank/DDBJ whole genome shotgun (WGS) entry which is preliminary data.</text>
</comment>
<feature type="transmembrane region" description="Helical" evidence="2">
    <location>
        <begin position="102"/>
        <end position="121"/>
    </location>
</feature>
<sequence>MTDRTPHPTERHVPKHEARHDEAGHPVADDLRPVDHRPVDHGGETTAHPRGGRVHIPRSRGALSGLLLVVAGAWGALAPFVGPLFDFGFTPREAWTWTTGRGWLEVLPGVVCVLGGLFLLFSRNRVTAMFGGWLAVAAGVWFVIGRQLAQPWGLGDPGEPGGSSPWLRALEDIALFSGLGALIVFLAAGALGRLSVRSVRDIRAAEVRHRTDIE</sequence>
<name>A0A6P2CIL3_9NOCA</name>